<dbReference type="PANTHER" id="PTHR30590">
    <property type="entry name" value="INNER MEMBRANE PROTEIN"/>
    <property type="match status" value="1"/>
</dbReference>
<dbReference type="InterPro" id="IPR007349">
    <property type="entry name" value="DUF418"/>
</dbReference>
<evidence type="ECO:0000313" key="4">
    <source>
        <dbReference type="EMBL" id="TAA27099.1"/>
    </source>
</evidence>
<accession>A0A4Q8LDT8</accession>
<feature type="transmembrane region" description="Helical" evidence="2">
    <location>
        <begin position="236"/>
        <end position="255"/>
    </location>
</feature>
<feature type="transmembrane region" description="Helical" evidence="2">
    <location>
        <begin position="179"/>
        <end position="198"/>
    </location>
</feature>
<feature type="region of interest" description="Disordered" evidence="1">
    <location>
        <begin position="1"/>
        <end position="44"/>
    </location>
</feature>
<dbReference type="PANTHER" id="PTHR30590:SF2">
    <property type="entry name" value="INNER MEMBRANE PROTEIN"/>
    <property type="match status" value="1"/>
</dbReference>
<feature type="transmembrane region" description="Helical" evidence="2">
    <location>
        <begin position="275"/>
        <end position="296"/>
    </location>
</feature>
<dbReference type="Pfam" id="PF04235">
    <property type="entry name" value="DUF418"/>
    <property type="match status" value="1"/>
</dbReference>
<keyword evidence="2" id="KW-0812">Transmembrane</keyword>
<feature type="transmembrane region" description="Helical" evidence="2">
    <location>
        <begin position="362"/>
        <end position="381"/>
    </location>
</feature>
<feature type="domain" description="DUF418" evidence="3">
    <location>
        <begin position="260"/>
        <end position="427"/>
    </location>
</feature>
<dbReference type="EMBL" id="SHMC01000002">
    <property type="protein sequence ID" value="TAA27099.1"/>
    <property type="molecule type" value="Genomic_DNA"/>
</dbReference>
<reference evidence="4 5" key="1">
    <citation type="submission" date="2019-02" db="EMBL/GenBank/DDBJ databases">
        <title>WGS of Pseudoxanthomonas species novum from clinical isolates.</title>
        <authorList>
            <person name="Bernier A.-M."/>
            <person name="Bernard K."/>
            <person name="Vachon A."/>
        </authorList>
    </citation>
    <scope>NUCLEOTIDE SEQUENCE [LARGE SCALE GENOMIC DNA]</scope>
    <source>
        <strain evidence="4 5">NML171200</strain>
    </source>
</reference>
<sequence length="437" mass="48606">MTIAAARDVDDPPPGPVTPLQPRSPSDGRPDAPRTPMGQTQPVTGRERLHLLDALRGFALAGVLLANLREFSLFSLIDDAQRQALPTAAVDRWLGPLIEALVGGKAMTLFALLFGVGFSLQLQRGGGAEAQARFARRMGVLLAIGLLHAYLLWWGDILRYYAVLGLLLLICRRWSARRLILAGLFVTLLATPLLQPLVGGWPARLGDGEALRARAVAAFSGSDWPALLRANFAYDVHLHVTAWSLVFFTLGRLLLGAGFGRGGWLLRPEAHRRQWWWLLVACLPAGLLLTGFYLALDEGLMPFWMFGLEGMPARMLSRFLRNAAYLLTGLGYLSAFVLVWLRPRWQRRLAMLAPVGRMALTHYVAQTLVGVALFYGVGMGLGPRWGMPGILLVFAVLYSLQVVASHWWLARYRFGPLEWLWRCLTYGRLQPWRKVPV</sequence>
<feature type="transmembrane region" description="Helical" evidence="2">
    <location>
        <begin position="387"/>
        <end position="409"/>
    </location>
</feature>
<name>A0A4Q8LDT8_9GAMM</name>
<organism evidence="4 5">
    <name type="scientific">Pseudoxanthomonas winnipegensis</name>
    <dbReference type="NCBI Taxonomy" id="2480810"/>
    <lineage>
        <taxon>Bacteria</taxon>
        <taxon>Pseudomonadati</taxon>
        <taxon>Pseudomonadota</taxon>
        <taxon>Gammaproteobacteria</taxon>
        <taxon>Lysobacterales</taxon>
        <taxon>Lysobacteraceae</taxon>
        <taxon>Pseudoxanthomonas</taxon>
    </lineage>
</organism>
<feature type="transmembrane region" description="Helical" evidence="2">
    <location>
        <begin position="134"/>
        <end position="151"/>
    </location>
</feature>
<proteinExistence type="predicted"/>
<dbReference type="AlphaFoldDB" id="A0A4Q8LDT8"/>
<feature type="transmembrane region" description="Helical" evidence="2">
    <location>
        <begin position="97"/>
        <end position="122"/>
    </location>
</feature>
<comment type="caution">
    <text evidence="4">The sequence shown here is derived from an EMBL/GenBank/DDBJ whole genome shotgun (WGS) entry which is preliminary data.</text>
</comment>
<dbReference type="OrthoDB" id="9807744at2"/>
<feature type="transmembrane region" description="Helical" evidence="2">
    <location>
        <begin position="323"/>
        <end position="341"/>
    </location>
</feature>
<keyword evidence="2" id="KW-1133">Transmembrane helix</keyword>
<evidence type="ECO:0000259" key="3">
    <source>
        <dbReference type="Pfam" id="PF04235"/>
    </source>
</evidence>
<dbReference type="Proteomes" id="UP000292627">
    <property type="component" value="Unassembled WGS sequence"/>
</dbReference>
<keyword evidence="2" id="KW-0472">Membrane</keyword>
<evidence type="ECO:0000256" key="2">
    <source>
        <dbReference type="SAM" id="Phobius"/>
    </source>
</evidence>
<protein>
    <submittedName>
        <fullName evidence="4">DUF418 domain-containing protein</fullName>
    </submittedName>
</protein>
<evidence type="ECO:0000256" key="1">
    <source>
        <dbReference type="SAM" id="MobiDB-lite"/>
    </source>
</evidence>
<gene>
    <name evidence="4" type="ORF">EA660_07835</name>
</gene>
<dbReference type="InterPro" id="IPR052529">
    <property type="entry name" value="Bact_Transport_Assoc"/>
</dbReference>
<dbReference type="RefSeq" id="WP_130550947.1">
    <property type="nucleotide sequence ID" value="NZ_SHMC01000002.1"/>
</dbReference>
<evidence type="ECO:0000313" key="5">
    <source>
        <dbReference type="Proteomes" id="UP000292627"/>
    </source>
</evidence>